<dbReference type="EMBL" id="KB467942">
    <property type="protein sequence ID" value="PCH38654.1"/>
    <property type="molecule type" value="Genomic_DNA"/>
</dbReference>
<sequence>MNPLWNVFHLDDTGDCEFEDICELLHDPRRCDDVRTNILMDGIDLPQYIGFKPSRMCPQCTINAESSTSYSEAGVHPMNI</sequence>
<keyword evidence="2" id="KW-1185">Reference proteome</keyword>
<name>A0A2H3JPT0_WOLCO</name>
<gene>
    <name evidence="1" type="ORF">WOLCODRAFT_23495</name>
</gene>
<evidence type="ECO:0000313" key="2">
    <source>
        <dbReference type="Proteomes" id="UP000218811"/>
    </source>
</evidence>
<organism evidence="1 2">
    <name type="scientific">Wolfiporia cocos (strain MD-104)</name>
    <name type="common">Brown rot fungus</name>
    <dbReference type="NCBI Taxonomy" id="742152"/>
    <lineage>
        <taxon>Eukaryota</taxon>
        <taxon>Fungi</taxon>
        <taxon>Dikarya</taxon>
        <taxon>Basidiomycota</taxon>
        <taxon>Agaricomycotina</taxon>
        <taxon>Agaricomycetes</taxon>
        <taxon>Polyporales</taxon>
        <taxon>Phaeolaceae</taxon>
        <taxon>Wolfiporia</taxon>
    </lineage>
</organism>
<proteinExistence type="predicted"/>
<dbReference type="AlphaFoldDB" id="A0A2H3JPT0"/>
<accession>A0A2H3JPT0</accession>
<dbReference type="Proteomes" id="UP000218811">
    <property type="component" value="Unassembled WGS sequence"/>
</dbReference>
<protein>
    <submittedName>
        <fullName evidence="1">Uncharacterized protein</fullName>
    </submittedName>
</protein>
<evidence type="ECO:0000313" key="1">
    <source>
        <dbReference type="EMBL" id="PCH38654.1"/>
    </source>
</evidence>
<reference evidence="1 2" key="1">
    <citation type="journal article" date="2012" name="Science">
        <title>The Paleozoic origin of enzymatic lignin decomposition reconstructed from 31 fungal genomes.</title>
        <authorList>
            <person name="Floudas D."/>
            <person name="Binder M."/>
            <person name="Riley R."/>
            <person name="Barry K."/>
            <person name="Blanchette R.A."/>
            <person name="Henrissat B."/>
            <person name="Martinez A.T."/>
            <person name="Otillar R."/>
            <person name="Spatafora J.W."/>
            <person name="Yadav J.S."/>
            <person name="Aerts A."/>
            <person name="Benoit I."/>
            <person name="Boyd A."/>
            <person name="Carlson A."/>
            <person name="Copeland A."/>
            <person name="Coutinho P.M."/>
            <person name="de Vries R.P."/>
            <person name="Ferreira P."/>
            <person name="Findley K."/>
            <person name="Foster B."/>
            <person name="Gaskell J."/>
            <person name="Glotzer D."/>
            <person name="Gorecki P."/>
            <person name="Heitman J."/>
            <person name="Hesse C."/>
            <person name="Hori C."/>
            <person name="Igarashi K."/>
            <person name="Jurgens J.A."/>
            <person name="Kallen N."/>
            <person name="Kersten P."/>
            <person name="Kohler A."/>
            <person name="Kuees U."/>
            <person name="Kumar T.K.A."/>
            <person name="Kuo A."/>
            <person name="LaButti K."/>
            <person name="Larrondo L.F."/>
            <person name="Lindquist E."/>
            <person name="Ling A."/>
            <person name="Lombard V."/>
            <person name="Lucas S."/>
            <person name="Lundell T."/>
            <person name="Martin R."/>
            <person name="McLaughlin D.J."/>
            <person name="Morgenstern I."/>
            <person name="Morin E."/>
            <person name="Murat C."/>
            <person name="Nagy L.G."/>
            <person name="Nolan M."/>
            <person name="Ohm R.A."/>
            <person name="Patyshakuliyeva A."/>
            <person name="Rokas A."/>
            <person name="Ruiz-Duenas F.J."/>
            <person name="Sabat G."/>
            <person name="Salamov A."/>
            <person name="Samejima M."/>
            <person name="Schmutz J."/>
            <person name="Slot J.C."/>
            <person name="St John F."/>
            <person name="Stenlid J."/>
            <person name="Sun H."/>
            <person name="Sun S."/>
            <person name="Syed K."/>
            <person name="Tsang A."/>
            <person name="Wiebenga A."/>
            <person name="Young D."/>
            <person name="Pisabarro A."/>
            <person name="Eastwood D.C."/>
            <person name="Martin F."/>
            <person name="Cullen D."/>
            <person name="Grigoriev I.V."/>
            <person name="Hibbett D.S."/>
        </authorList>
    </citation>
    <scope>NUCLEOTIDE SEQUENCE [LARGE SCALE GENOMIC DNA]</scope>
    <source>
        <strain evidence="1 2">MD-104</strain>
    </source>
</reference>